<evidence type="ECO:0000313" key="2">
    <source>
        <dbReference type="Proteomes" id="UP000295150"/>
    </source>
</evidence>
<keyword evidence="2" id="KW-1185">Reference proteome</keyword>
<accession>A0A4R6HYN5</accession>
<protein>
    <submittedName>
        <fullName evidence="1">Uncharacterized protein</fullName>
    </submittedName>
</protein>
<name>A0A4R6HYN5_9GAMM</name>
<dbReference type="EMBL" id="SNWH01000003">
    <property type="protein sequence ID" value="TDO13787.1"/>
    <property type="molecule type" value="Genomic_DNA"/>
</dbReference>
<dbReference type="AlphaFoldDB" id="A0A4R6HYN5"/>
<dbReference type="Proteomes" id="UP000295150">
    <property type="component" value="Unassembled WGS sequence"/>
</dbReference>
<organism evidence="1 2">
    <name type="scientific">Halomonas ventosae</name>
    <dbReference type="NCBI Taxonomy" id="229007"/>
    <lineage>
        <taxon>Bacteria</taxon>
        <taxon>Pseudomonadati</taxon>
        <taxon>Pseudomonadota</taxon>
        <taxon>Gammaproteobacteria</taxon>
        <taxon>Oceanospirillales</taxon>
        <taxon>Halomonadaceae</taxon>
        <taxon>Halomonas</taxon>
    </lineage>
</organism>
<reference evidence="1 2" key="1">
    <citation type="submission" date="2019-03" db="EMBL/GenBank/DDBJ databases">
        <title>Freshwater and sediment microbial communities from various areas in North America, analyzing microbe dynamics in response to fracking.</title>
        <authorList>
            <person name="Lamendella R."/>
        </authorList>
    </citation>
    <scope>NUCLEOTIDE SEQUENCE [LARGE SCALE GENOMIC DNA]</scope>
    <source>
        <strain evidence="1 2">1_TX</strain>
    </source>
</reference>
<evidence type="ECO:0000313" key="1">
    <source>
        <dbReference type="EMBL" id="TDO13787.1"/>
    </source>
</evidence>
<comment type="caution">
    <text evidence="1">The sequence shown here is derived from an EMBL/GenBank/DDBJ whole genome shotgun (WGS) entry which is preliminary data.</text>
</comment>
<gene>
    <name evidence="1" type="ORF">DFO68_1038</name>
</gene>
<dbReference type="RefSeq" id="WP_133481982.1">
    <property type="nucleotide sequence ID" value="NZ_SNWH01000003.1"/>
</dbReference>
<sequence>MGNLSNPDANVSWINKAADKRHAAAIIIHGKEVARLWDFTPEKARERAEKLRTLQGWKNAEVVTDEA</sequence>
<proteinExistence type="predicted"/>